<dbReference type="EMBL" id="QTSX02006404">
    <property type="protein sequence ID" value="KAJ9055295.1"/>
    <property type="molecule type" value="Genomic_DNA"/>
</dbReference>
<comment type="caution">
    <text evidence="1">The sequence shown here is derived from an EMBL/GenBank/DDBJ whole genome shotgun (WGS) entry which is preliminary data.</text>
</comment>
<protein>
    <submittedName>
        <fullName evidence="1">Uncharacterized protein</fullName>
    </submittedName>
</protein>
<reference evidence="1" key="1">
    <citation type="submission" date="2022-04" db="EMBL/GenBank/DDBJ databases">
        <title>Genome of the entomopathogenic fungus Entomophthora muscae.</title>
        <authorList>
            <person name="Elya C."/>
            <person name="Lovett B.R."/>
            <person name="Lee E."/>
            <person name="Macias A.M."/>
            <person name="Hajek A.E."/>
            <person name="De Bivort B.L."/>
            <person name="Kasson M.T."/>
            <person name="De Fine Licht H.H."/>
            <person name="Stajich J.E."/>
        </authorList>
    </citation>
    <scope>NUCLEOTIDE SEQUENCE</scope>
    <source>
        <strain evidence="1">Berkeley</strain>
    </source>
</reference>
<proteinExistence type="predicted"/>
<keyword evidence="2" id="KW-1185">Reference proteome</keyword>
<gene>
    <name evidence="1" type="ORF">DSO57_1005401</name>
</gene>
<dbReference type="Proteomes" id="UP001165960">
    <property type="component" value="Unassembled WGS sequence"/>
</dbReference>
<accession>A0ACC2RYZ7</accession>
<name>A0ACC2RYZ7_9FUNG</name>
<evidence type="ECO:0000313" key="2">
    <source>
        <dbReference type="Proteomes" id="UP001165960"/>
    </source>
</evidence>
<evidence type="ECO:0000313" key="1">
    <source>
        <dbReference type="EMBL" id="KAJ9055295.1"/>
    </source>
</evidence>
<sequence length="152" mass="16359">MVLTIGVLSPSLTPYTDAFIIPVCFTPSKCNSPIITSLPLKEDITDVPAIPKVIEISSRPQVAPLFLGTLSCEQIQNAALELARGHFLIAGSPPRVAIDDATPELLLMLVDDEYVCQHRLDAEIHTPHSGPSSAGIKLALVPAQQADCYFQK</sequence>
<organism evidence="1 2">
    <name type="scientific">Entomophthora muscae</name>
    <dbReference type="NCBI Taxonomy" id="34485"/>
    <lineage>
        <taxon>Eukaryota</taxon>
        <taxon>Fungi</taxon>
        <taxon>Fungi incertae sedis</taxon>
        <taxon>Zoopagomycota</taxon>
        <taxon>Entomophthoromycotina</taxon>
        <taxon>Entomophthoromycetes</taxon>
        <taxon>Entomophthorales</taxon>
        <taxon>Entomophthoraceae</taxon>
        <taxon>Entomophthora</taxon>
    </lineage>
</organism>